<dbReference type="PROSITE" id="PS50878">
    <property type="entry name" value="RT_POL"/>
    <property type="match status" value="1"/>
</dbReference>
<dbReference type="Pfam" id="PF00078">
    <property type="entry name" value="RVT_1"/>
    <property type="match status" value="1"/>
</dbReference>
<evidence type="ECO:0000313" key="2">
    <source>
        <dbReference type="EMBL" id="GFS12271.1"/>
    </source>
</evidence>
<sequence>MSSAFDTIDRHLLLNILKNIIKEDEQRIIRYLLSNTELSIKLKGSSKKESFKSNIGTPQGDSLSPVLFIVNLEHALKNIRKIETLYTQNTLELAYADDVDFVSTTDFVDVETIQKELADFSLNVNTNKTEYTLVQKDGEDWKKVKKLGSLLGDTEDIERRKQLSNLALQKLSSIWIRNDNVKQVTRINLYRALVRSILLYNCGTWSLTKQEEHKLSTFHRRQLRTILNIKYSTVIKNNALYQKTGETPISLTILEARWRLFGHILRQAINTPHNVAMTKYFKTEGSKQRGRPKTSIVTTLRRDLKSHNNDHWPTRLHSITDLDHLRDIAQNRSDWKHLTTAIYRSAQAETSVDVAANGQ</sequence>
<evidence type="ECO:0000259" key="1">
    <source>
        <dbReference type="PROSITE" id="PS50878"/>
    </source>
</evidence>
<keyword evidence="2" id="KW-0540">Nuclease</keyword>
<keyword evidence="2" id="KW-0378">Hydrolase</keyword>
<dbReference type="InterPro" id="IPR043502">
    <property type="entry name" value="DNA/RNA_pol_sf"/>
</dbReference>
<keyword evidence="2" id="KW-0255">Endonuclease</keyword>
<reference evidence="2 3" key="1">
    <citation type="journal article" date="2021" name="Elife">
        <title>Chloroplast acquisition without the gene transfer in kleptoplastic sea slugs, Plakobranchus ocellatus.</title>
        <authorList>
            <person name="Maeda T."/>
            <person name="Takahashi S."/>
            <person name="Yoshida T."/>
            <person name="Shimamura S."/>
            <person name="Takaki Y."/>
            <person name="Nagai Y."/>
            <person name="Toyoda A."/>
            <person name="Suzuki Y."/>
            <person name="Arimoto A."/>
            <person name="Ishii H."/>
            <person name="Satoh N."/>
            <person name="Nishiyama T."/>
            <person name="Hasebe M."/>
            <person name="Maruyama T."/>
            <person name="Minagawa J."/>
            <person name="Obokata J."/>
            <person name="Shigenobu S."/>
        </authorList>
    </citation>
    <scope>NUCLEOTIDE SEQUENCE [LARGE SCALE GENOMIC DNA]</scope>
</reference>
<dbReference type="AlphaFoldDB" id="A0AAV4IPY8"/>
<protein>
    <submittedName>
        <fullName evidence="2">Endonuclease-reverse transcriptase</fullName>
    </submittedName>
</protein>
<feature type="domain" description="Reverse transcriptase" evidence="1">
    <location>
        <begin position="1"/>
        <end position="151"/>
    </location>
</feature>
<gene>
    <name evidence="2" type="ORF">ElyMa_003106900</name>
</gene>
<dbReference type="GO" id="GO:0004519">
    <property type="term" value="F:endonuclease activity"/>
    <property type="evidence" value="ECO:0007669"/>
    <property type="project" value="UniProtKB-KW"/>
</dbReference>
<organism evidence="2 3">
    <name type="scientific">Elysia marginata</name>
    <dbReference type="NCBI Taxonomy" id="1093978"/>
    <lineage>
        <taxon>Eukaryota</taxon>
        <taxon>Metazoa</taxon>
        <taxon>Spiralia</taxon>
        <taxon>Lophotrochozoa</taxon>
        <taxon>Mollusca</taxon>
        <taxon>Gastropoda</taxon>
        <taxon>Heterobranchia</taxon>
        <taxon>Euthyneura</taxon>
        <taxon>Panpulmonata</taxon>
        <taxon>Sacoglossa</taxon>
        <taxon>Placobranchoidea</taxon>
        <taxon>Plakobranchidae</taxon>
        <taxon>Elysia</taxon>
    </lineage>
</organism>
<name>A0AAV4IPY8_9GAST</name>
<dbReference type="PANTHER" id="PTHR47027:SF20">
    <property type="entry name" value="REVERSE TRANSCRIPTASE-LIKE PROTEIN WITH RNA-DIRECTED DNA POLYMERASE DOMAIN"/>
    <property type="match status" value="1"/>
</dbReference>
<evidence type="ECO:0000313" key="3">
    <source>
        <dbReference type="Proteomes" id="UP000762676"/>
    </source>
</evidence>
<proteinExistence type="predicted"/>
<dbReference type="Proteomes" id="UP000762676">
    <property type="component" value="Unassembled WGS sequence"/>
</dbReference>
<accession>A0AAV4IPY8</accession>
<dbReference type="SUPFAM" id="SSF56672">
    <property type="entry name" value="DNA/RNA polymerases"/>
    <property type="match status" value="1"/>
</dbReference>
<dbReference type="PANTHER" id="PTHR47027">
    <property type="entry name" value="REVERSE TRANSCRIPTASE DOMAIN-CONTAINING PROTEIN"/>
    <property type="match status" value="1"/>
</dbReference>
<dbReference type="InterPro" id="IPR000477">
    <property type="entry name" value="RT_dom"/>
</dbReference>
<keyword evidence="3" id="KW-1185">Reference proteome</keyword>
<comment type="caution">
    <text evidence="2">The sequence shown here is derived from an EMBL/GenBank/DDBJ whole genome shotgun (WGS) entry which is preliminary data.</text>
</comment>
<dbReference type="EMBL" id="BMAT01006414">
    <property type="protein sequence ID" value="GFS12271.1"/>
    <property type="molecule type" value="Genomic_DNA"/>
</dbReference>